<gene>
    <name evidence="2" type="ORF">PYCCODRAFT_1458725</name>
</gene>
<organism evidence="2 3">
    <name type="scientific">Trametes coccinea (strain BRFM310)</name>
    <name type="common">Pycnoporus coccineus</name>
    <dbReference type="NCBI Taxonomy" id="1353009"/>
    <lineage>
        <taxon>Eukaryota</taxon>
        <taxon>Fungi</taxon>
        <taxon>Dikarya</taxon>
        <taxon>Basidiomycota</taxon>
        <taxon>Agaricomycotina</taxon>
        <taxon>Agaricomycetes</taxon>
        <taxon>Polyporales</taxon>
        <taxon>Polyporaceae</taxon>
        <taxon>Trametes</taxon>
    </lineage>
</organism>
<evidence type="ECO:0000256" key="1">
    <source>
        <dbReference type="SAM" id="SignalP"/>
    </source>
</evidence>
<feature type="chain" id="PRO_5012169332" evidence="1">
    <location>
        <begin position="20"/>
        <end position="157"/>
    </location>
</feature>
<keyword evidence="1" id="KW-0732">Signal</keyword>
<name>A0A1Y2IQJ6_TRAC3</name>
<dbReference type="Proteomes" id="UP000193067">
    <property type="component" value="Unassembled WGS sequence"/>
</dbReference>
<evidence type="ECO:0000313" key="2">
    <source>
        <dbReference type="EMBL" id="OSD02914.1"/>
    </source>
</evidence>
<dbReference type="AlphaFoldDB" id="A0A1Y2IQJ6"/>
<dbReference type="EMBL" id="KZ084102">
    <property type="protein sequence ID" value="OSD02914.1"/>
    <property type="molecule type" value="Genomic_DNA"/>
</dbReference>
<reference evidence="2 3" key="1">
    <citation type="journal article" date="2015" name="Biotechnol. Biofuels">
        <title>Enhanced degradation of softwood versus hardwood by the white-rot fungus Pycnoporus coccineus.</title>
        <authorList>
            <person name="Couturier M."/>
            <person name="Navarro D."/>
            <person name="Chevret D."/>
            <person name="Henrissat B."/>
            <person name="Piumi F."/>
            <person name="Ruiz-Duenas F.J."/>
            <person name="Martinez A.T."/>
            <person name="Grigoriev I.V."/>
            <person name="Riley R."/>
            <person name="Lipzen A."/>
            <person name="Berrin J.G."/>
            <person name="Master E.R."/>
            <person name="Rosso M.N."/>
        </authorList>
    </citation>
    <scope>NUCLEOTIDE SEQUENCE [LARGE SCALE GENOMIC DNA]</scope>
    <source>
        <strain evidence="2 3">BRFM310</strain>
    </source>
</reference>
<protein>
    <submittedName>
        <fullName evidence="2">Uncharacterized protein</fullName>
    </submittedName>
</protein>
<dbReference type="OrthoDB" id="10441327at2759"/>
<feature type="signal peptide" evidence="1">
    <location>
        <begin position="1"/>
        <end position="19"/>
    </location>
</feature>
<proteinExistence type="predicted"/>
<accession>A0A1Y2IQJ6</accession>
<sequence length="157" mass="16820">MLFLLHALVLASLHDAVSAKPPTTSTITIGSSFPVIDLRTKLSFFHHVDTIPVAHPSLSQDATQATVDADLLLCNDLNCVDCEVIDLSTVPLNTCIFAFFFESIAVVQPNNTRLPFEIFLSPGTECLTGTVLPGNLNTCFNVGGNGIDDFELATSLP</sequence>
<keyword evidence="3" id="KW-1185">Reference proteome</keyword>
<evidence type="ECO:0000313" key="3">
    <source>
        <dbReference type="Proteomes" id="UP000193067"/>
    </source>
</evidence>